<dbReference type="STRING" id="1890683.A0A427XTU8"/>
<sequence>MAIAATTTAVTHPAEGAFVEDGLAKLKLTLNAKAQSSTNSDTESVTTEPTLVDPYNYVGETFGSGPGEDYPYPEFLPHNPPRTHSDPALPLYDITDRGHFADPDHARLRAFVEARGGKIKDLGICVGTVIEGDVKLEELGEAERDDLALLVAQRGVVFFRKQYTFSIEDQRALGSRYGPLHVHPTYAVPRRGDLDDVVVVYSDKNSRPDLYAFSRAELFHSDVTYEVQPPGTTILKLLVTPEVGNDTLWSSGYALYSSLSKHFQTYLESIKALHSGFNQAASRTAVTAIPRREPIETAHPVVRVHPVTGWKAIFVNAGFVTRLIGVPKAENDAVLAFLKDSFAQQTAGDVAIWDNRVVNHSATFDAYPSLRHGLRVTPTAEKPLSVAEYEAETGKEAKDWLQDRFERLGISGPKADDGKTKSKAFRD</sequence>
<dbReference type="OrthoDB" id="10257314at2759"/>
<dbReference type="Gene3D" id="3.60.130.10">
    <property type="entry name" value="Clavaminate synthase-like"/>
    <property type="match status" value="1"/>
</dbReference>
<keyword evidence="8" id="KW-1185">Reference proteome</keyword>
<evidence type="ECO:0000256" key="2">
    <source>
        <dbReference type="ARBA" id="ARBA00022723"/>
    </source>
</evidence>
<evidence type="ECO:0000259" key="6">
    <source>
        <dbReference type="Pfam" id="PF02668"/>
    </source>
</evidence>
<evidence type="ECO:0000256" key="5">
    <source>
        <dbReference type="ARBA" id="ARBA00023004"/>
    </source>
</evidence>
<name>A0A427XTU8_9TREE</name>
<keyword evidence="3" id="KW-0223">Dioxygenase</keyword>
<dbReference type="AlphaFoldDB" id="A0A427XTU8"/>
<dbReference type="InterPro" id="IPR051323">
    <property type="entry name" value="AtsK-like"/>
</dbReference>
<keyword evidence="5" id="KW-0408">Iron</keyword>
<proteinExistence type="inferred from homology"/>
<dbReference type="PANTHER" id="PTHR30468">
    <property type="entry name" value="ALPHA-KETOGLUTARATE-DEPENDENT SULFONATE DIOXYGENASE"/>
    <property type="match status" value="1"/>
</dbReference>
<evidence type="ECO:0000256" key="4">
    <source>
        <dbReference type="ARBA" id="ARBA00023002"/>
    </source>
</evidence>
<evidence type="ECO:0000256" key="3">
    <source>
        <dbReference type="ARBA" id="ARBA00022964"/>
    </source>
</evidence>
<evidence type="ECO:0000313" key="7">
    <source>
        <dbReference type="EMBL" id="RSH82249.1"/>
    </source>
</evidence>
<evidence type="ECO:0000256" key="1">
    <source>
        <dbReference type="ARBA" id="ARBA00005896"/>
    </source>
</evidence>
<comment type="similarity">
    <text evidence="1">Belongs to the TfdA dioxygenase family.</text>
</comment>
<dbReference type="EMBL" id="RSCD01000027">
    <property type="protein sequence ID" value="RSH82249.1"/>
    <property type="molecule type" value="Genomic_DNA"/>
</dbReference>
<protein>
    <recommendedName>
        <fullName evidence="6">TauD/TfdA-like domain-containing protein</fullName>
    </recommendedName>
</protein>
<reference evidence="7 8" key="1">
    <citation type="submission" date="2018-11" db="EMBL/GenBank/DDBJ databases">
        <title>Genome sequence of Saitozyma podzolica DSM 27192.</title>
        <authorList>
            <person name="Aliyu H."/>
            <person name="Gorte O."/>
            <person name="Ochsenreither K."/>
        </authorList>
    </citation>
    <scope>NUCLEOTIDE SEQUENCE [LARGE SCALE GENOMIC DNA]</scope>
    <source>
        <strain evidence="7 8">DSM 27192</strain>
    </source>
</reference>
<dbReference type="GO" id="GO:0016706">
    <property type="term" value="F:2-oxoglutarate-dependent dioxygenase activity"/>
    <property type="evidence" value="ECO:0007669"/>
    <property type="project" value="TreeGrafter"/>
</dbReference>
<dbReference type="Pfam" id="PF02668">
    <property type="entry name" value="TauD"/>
    <property type="match status" value="1"/>
</dbReference>
<dbReference type="GO" id="GO:0005737">
    <property type="term" value="C:cytoplasm"/>
    <property type="evidence" value="ECO:0007669"/>
    <property type="project" value="TreeGrafter"/>
</dbReference>
<keyword evidence="2" id="KW-0479">Metal-binding</keyword>
<accession>A0A427XTU8</accession>
<dbReference type="InterPro" id="IPR003819">
    <property type="entry name" value="TauD/TfdA-like"/>
</dbReference>
<gene>
    <name evidence="7" type="ORF">EHS25_005959</name>
</gene>
<keyword evidence="4" id="KW-0560">Oxidoreductase</keyword>
<dbReference type="GO" id="GO:0046872">
    <property type="term" value="F:metal ion binding"/>
    <property type="evidence" value="ECO:0007669"/>
    <property type="project" value="UniProtKB-KW"/>
</dbReference>
<dbReference type="InterPro" id="IPR042098">
    <property type="entry name" value="TauD-like_sf"/>
</dbReference>
<comment type="caution">
    <text evidence="7">The sequence shown here is derived from an EMBL/GenBank/DDBJ whole genome shotgun (WGS) entry which is preliminary data.</text>
</comment>
<dbReference type="Proteomes" id="UP000279259">
    <property type="component" value="Unassembled WGS sequence"/>
</dbReference>
<organism evidence="7 8">
    <name type="scientific">Saitozyma podzolica</name>
    <dbReference type="NCBI Taxonomy" id="1890683"/>
    <lineage>
        <taxon>Eukaryota</taxon>
        <taxon>Fungi</taxon>
        <taxon>Dikarya</taxon>
        <taxon>Basidiomycota</taxon>
        <taxon>Agaricomycotina</taxon>
        <taxon>Tremellomycetes</taxon>
        <taxon>Tremellales</taxon>
        <taxon>Trimorphomycetaceae</taxon>
        <taxon>Saitozyma</taxon>
    </lineage>
</organism>
<dbReference type="SUPFAM" id="SSF51197">
    <property type="entry name" value="Clavaminate synthase-like"/>
    <property type="match status" value="1"/>
</dbReference>
<evidence type="ECO:0000313" key="8">
    <source>
        <dbReference type="Proteomes" id="UP000279259"/>
    </source>
</evidence>
<feature type="domain" description="TauD/TfdA-like" evidence="6">
    <location>
        <begin position="119"/>
        <end position="377"/>
    </location>
</feature>
<dbReference type="PANTHER" id="PTHR30468:SF31">
    <property type="entry name" value="ALPHA-KETOGLUTARATE-DEPENDENT SULFONATE DIOXYGENASE-RELATED"/>
    <property type="match status" value="1"/>
</dbReference>